<dbReference type="InterPro" id="IPR029058">
    <property type="entry name" value="AB_hydrolase_fold"/>
</dbReference>
<gene>
    <name evidence="1" type="ORF">N2K95_00210</name>
</gene>
<dbReference type="SUPFAM" id="SSF53474">
    <property type="entry name" value="alpha/beta-Hydrolases"/>
    <property type="match status" value="1"/>
</dbReference>
<keyword evidence="2" id="KW-1185">Reference proteome</keyword>
<sequence>MEPVPLGPPEKPGTLVFLPGTGRPNPGLADKIREQVAGVPGLSDYRVLAVDWAAAAPDDVSFVPALPPRYVADDPPGVSDASLALALFGMDLGAADPLKRAASAGAPPARPDAAFLGETLQDLVLGVLTDTGIRHRIRLTDAAGGFFGKIAFYLRHGPAARARIADTLHGTDQDAPVVLFGHSLGSVAAVDLLSSPDAAGSRVDLLVTVGSPAPWFYLLDALAYLGPVRAGTGPAVPWLNFWDERDLLSFCAERVFAGREVNVTDSEVDSGEPFPESHTAYFDDPRVYRLLWDHLREARAGKPGSGNGTGS</sequence>
<evidence type="ECO:0008006" key="3">
    <source>
        <dbReference type="Google" id="ProtNLM"/>
    </source>
</evidence>
<evidence type="ECO:0000313" key="1">
    <source>
        <dbReference type="EMBL" id="UWX97176.1"/>
    </source>
</evidence>
<proteinExistence type="predicted"/>
<dbReference type="Gene3D" id="3.40.50.1820">
    <property type="entry name" value="alpha/beta hydrolase"/>
    <property type="match status" value="1"/>
</dbReference>
<name>A0ABY5YQ16_9MICC</name>
<dbReference type="EMBL" id="CP104275">
    <property type="protein sequence ID" value="UWX97176.1"/>
    <property type="molecule type" value="Genomic_DNA"/>
</dbReference>
<reference evidence="1" key="1">
    <citation type="submission" date="2022-09" db="EMBL/GenBank/DDBJ databases">
        <title>Novel species in genus Arthrobacter.</title>
        <authorList>
            <person name="Liu Y."/>
        </authorList>
    </citation>
    <scope>NUCLEOTIDE SEQUENCE</scope>
    <source>
        <strain evidence="1">Zg-Y815</strain>
    </source>
</reference>
<dbReference type="RefSeq" id="WP_260652417.1">
    <property type="nucleotide sequence ID" value="NZ_CP104275.1"/>
</dbReference>
<dbReference type="Proteomes" id="UP001059859">
    <property type="component" value="Chromosome"/>
</dbReference>
<organism evidence="1 2">
    <name type="scientific">Arthrobacter zhaoxinii</name>
    <dbReference type="NCBI Taxonomy" id="2964616"/>
    <lineage>
        <taxon>Bacteria</taxon>
        <taxon>Bacillati</taxon>
        <taxon>Actinomycetota</taxon>
        <taxon>Actinomycetes</taxon>
        <taxon>Micrococcales</taxon>
        <taxon>Micrococcaceae</taxon>
        <taxon>Arthrobacter</taxon>
    </lineage>
</organism>
<evidence type="ECO:0000313" key="2">
    <source>
        <dbReference type="Proteomes" id="UP001059859"/>
    </source>
</evidence>
<accession>A0ABY5YQ16</accession>
<protein>
    <recommendedName>
        <fullName evidence="3">Alpha/beta hydrolase</fullName>
    </recommendedName>
</protein>